<dbReference type="RefSeq" id="WP_104986497.1">
    <property type="nucleotide sequence ID" value="NZ_CP012673.1"/>
</dbReference>
<dbReference type="Proteomes" id="UP000238348">
    <property type="component" value="Chromosome"/>
</dbReference>
<accession>A0A2L0FAW2</accession>
<evidence type="ECO:0000313" key="1">
    <source>
        <dbReference type="EMBL" id="AUX48673.1"/>
    </source>
</evidence>
<proteinExistence type="predicted"/>
<protein>
    <submittedName>
        <fullName evidence="1">Uncharacterized protein</fullName>
    </submittedName>
</protein>
<name>A0A2L0FAW2_SORCE</name>
<evidence type="ECO:0000313" key="2">
    <source>
        <dbReference type="Proteomes" id="UP000238348"/>
    </source>
</evidence>
<sequence>MLDCKEVWLACWTVALVTGRGRLLLVNISFVIAEKNDLGGGVRRGQGRLRPHGRGDGHELRPHGVAAVSLHPGFVWTEGAMKHASFLRSSW</sequence>
<reference evidence="1 2" key="1">
    <citation type="submission" date="2015-09" db="EMBL/GenBank/DDBJ databases">
        <title>Sorangium comparison.</title>
        <authorList>
            <person name="Zaburannyi N."/>
            <person name="Bunk B."/>
            <person name="Overmann J."/>
            <person name="Mueller R."/>
        </authorList>
    </citation>
    <scope>NUCLEOTIDE SEQUENCE [LARGE SCALE GENOMIC DNA]</scope>
    <source>
        <strain evidence="1 2">So ce26</strain>
    </source>
</reference>
<gene>
    <name evidence="1" type="ORF">SOCE26_102140</name>
</gene>
<organism evidence="1 2">
    <name type="scientific">Sorangium cellulosum</name>
    <name type="common">Polyangium cellulosum</name>
    <dbReference type="NCBI Taxonomy" id="56"/>
    <lineage>
        <taxon>Bacteria</taxon>
        <taxon>Pseudomonadati</taxon>
        <taxon>Myxococcota</taxon>
        <taxon>Polyangia</taxon>
        <taxon>Polyangiales</taxon>
        <taxon>Polyangiaceae</taxon>
        <taxon>Sorangium</taxon>
    </lineage>
</organism>
<dbReference type="AlphaFoldDB" id="A0A2L0FAW2"/>
<dbReference type="EMBL" id="CP012673">
    <property type="protein sequence ID" value="AUX48673.1"/>
    <property type="molecule type" value="Genomic_DNA"/>
</dbReference>